<accession>A0ABY2FRJ3</accession>
<evidence type="ECO:0008006" key="4">
    <source>
        <dbReference type="Google" id="ProtNLM"/>
    </source>
</evidence>
<keyword evidence="1" id="KW-0472">Membrane</keyword>
<evidence type="ECO:0000256" key="1">
    <source>
        <dbReference type="SAM" id="Phobius"/>
    </source>
</evidence>
<dbReference type="Proteomes" id="UP000295060">
    <property type="component" value="Unassembled WGS sequence"/>
</dbReference>
<feature type="transmembrane region" description="Helical" evidence="1">
    <location>
        <begin position="112"/>
        <end position="133"/>
    </location>
</feature>
<organism evidence="2 3">
    <name type="scientific">Kribbella pratensis</name>
    <dbReference type="NCBI Taxonomy" id="2512112"/>
    <lineage>
        <taxon>Bacteria</taxon>
        <taxon>Bacillati</taxon>
        <taxon>Actinomycetota</taxon>
        <taxon>Actinomycetes</taxon>
        <taxon>Propionibacteriales</taxon>
        <taxon>Kribbellaceae</taxon>
        <taxon>Kribbella</taxon>
    </lineage>
</organism>
<comment type="caution">
    <text evidence="2">The sequence shown here is derived from an EMBL/GenBank/DDBJ whole genome shotgun (WGS) entry which is preliminary data.</text>
</comment>
<sequence length="134" mass="14431">MALLAFVTTWLIYLVLAAVKSRTSRIGAAGAISGVLLATVTFFIRGLAVGTSLDGMLYGAALLSIVILLITGGDPSLMFDIHHMKGKQFRRLSKQERARVKARDRRSGTAQFAFIAIVIVGASLYVGLGWTFLD</sequence>
<name>A0ABY2FRJ3_9ACTN</name>
<protein>
    <recommendedName>
        <fullName evidence="4">DUF3899 domain-containing protein</fullName>
    </recommendedName>
</protein>
<gene>
    <name evidence="2" type="ORF">EV137_2713</name>
</gene>
<feature type="transmembrane region" description="Helical" evidence="1">
    <location>
        <begin position="55"/>
        <end position="73"/>
    </location>
</feature>
<keyword evidence="1" id="KW-1133">Transmembrane helix</keyword>
<keyword evidence="1" id="KW-0812">Transmembrane</keyword>
<evidence type="ECO:0000313" key="2">
    <source>
        <dbReference type="EMBL" id="TDW95377.1"/>
    </source>
</evidence>
<dbReference type="EMBL" id="SODU01000001">
    <property type="protein sequence ID" value="TDW95377.1"/>
    <property type="molecule type" value="Genomic_DNA"/>
</dbReference>
<reference evidence="2 3" key="1">
    <citation type="submission" date="2019-03" db="EMBL/GenBank/DDBJ databases">
        <title>Genomic Encyclopedia of Type Strains, Phase III (KMG-III): the genomes of soil and plant-associated and newly described type strains.</title>
        <authorList>
            <person name="Whitman W."/>
        </authorList>
    </citation>
    <scope>NUCLEOTIDE SEQUENCE [LARGE SCALE GENOMIC DNA]</scope>
    <source>
        <strain evidence="2 3">VKMAc-2574</strain>
    </source>
</reference>
<proteinExistence type="predicted"/>
<evidence type="ECO:0000313" key="3">
    <source>
        <dbReference type="Proteomes" id="UP000295060"/>
    </source>
</evidence>
<feature type="transmembrane region" description="Helical" evidence="1">
    <location>
        <begin position="27"/>
        <end position="48"/>
    </location>
</feature>
<keyword evidence="3" id="KW-1185">Reference proteome</keyword>